<protein>
    <submittedName>
        <fullName evidence="2">T-cell activation inhibitor, mitochondrial</fullName>
    </submittedName>
</protein>
<gene>
    <name evidence="2" type="ORF">FSCOSCO3_A002510</name>
</gene>
<dbReference type="EMBL" id="CAWUFR010000190">
    <property type="protein sequence ID" value="CAK6972015.1"/>
    <property type="molecule type" value="Genomic_DNA"/>
</dbReference>
<proteinExistence type="predicted"/>
<sequence length="368" mass="42263">MNVLKSCSLPVEHMKGLKTSTEASKQSAEAGVPFYRPIKWNKSYYTFTGFRDPEQELQQSKRVEPTLNLWLRNNEPEAGKKHTASIPRREELHRLKKELSLTFDLADIRWQRSWGVAHRCCQLQSLSRLSQQNPEALINLQGHTVVFADQSGMNSSGHVMLGTMDVHHQWTKLFDQLPSYRSLQQQTEWLKERISLLLGGTQVVHTERLGSVQPIAEHYSTLNTFHKNLLSRRLFLHPRSLQGLTMMLENDRSSPSLHEMGHFIIPTNCDPPKLQAFLQGHANKARECTHLKNQLEAEEEAVIKLCLHSLSLRSLSKEPSVSSSQMILCCKRLVEQRLPLMQGLHICISHFYSVMQDGDLCVPWDWKS</sequence>
<evidence type="ECO:0000259" key="1">
    <source>
        <dbReference type="Pfam" id="PF14688"/>
    </source>
</evidence>
<comment type="caution">
    <text evidence="2">The sequence shown here is derived from an EMBL/GenBank/DDBJ whole genome shotgun (WGS) entry which is preliminary data.</text>
</comment>
<dbReference type="GO" id="GO:0005739">
    <property type="term" value="C:mitochondrion"/>
    <property type="evidence" value="ECO:0007669"/>
    <property type="project" value="TreeGrafter"/>
</dbReference>
<dbReference type="AlphaFoldDB" id="A0AAV1PKS0"/>
<organism evidence="2 3">
    <name type="scientific">Scomber scombrus</name>
    <name type="common">Atlantic mackerel</name>
    <name type="synonym">Scomber vernalis</name>
    <dbReference type="NCBI Taxonomy" id="13677"/>
    <lineage>
        <taxon>Eukaryota</taxon>
        <taxon>Metazoa</taxon>
        <taxon>Chordata</taxon>
        <taxon>Craniata</taxon>
        <taxon>Vertebrata</taxon>
        <taxon>Euteleostomi</taxon>
        <taxon>Actinopterygii</taxon>
        <taxon>Neopterygii</taxon>
        <taxon>Teleostei</taxon>
        <taxon>Neoteleostei</taxon>
        <taxon>Acanthomorphata</taxon>
        <taxon>Pelagiaria</taxon>
        <taxon>Scombriformes</taxon>
        <taxon>Scombridae</taxon>
        <taxon>Scomber</taxon>
    </lineage>
</organism>
<accession>A0AAV1PKS0</accession>
<reference evidence="2 3" key="1">
    <citation type="submission" date="2024-01" db="EMBL/GenBank/DDBJ databases">
        <authorList>
            <person name="Alioto T."/>
            <person name="Alioto T."/>
            <person name="Gomez Garrido J."/>
        </authorList>
    </citation>
    <scope>NUCLEOTIDE SEQUENCE [LARGE SCALE GENOMIC DNA]</scope>
</reference>
<feature type="domain" description="DUF4461" evidence="1">
    <location>
        <begin position="65"/>
        <end position="367"/>
    </location>
</feature>
<dbReference type="InterPro" id="IPR027986">
    <property type="entry name" value="TCAIM"/>
</dbReference>
<dbReference type="PANTHER" id="PTHR31596:SF1">
    <property type="entry name" value="T-CELL ACTIVATION INHIBITOR, MITOCHONDRIAL"/>
    <property type="match status" value="1"/>
</dbReference>
<dbReference type="InterPro" id="IPR027989">
    <property type="entry name" value="DUF4461"/>
</dbReference>
<dbReference type="Pfam" id="PF14688">
    <property type="entry name" value="DUF4461"/>
    <property type="match status" value="1"/>
</dbReference>
<evidence type="ECO:0000313" key="3">
    <source>
        <dbReference type="Proteomes" id="UP001314229"/>
    </source>
</evidence>
<dbReference type="PANTHER" id="PTHR31596">
    <property type="entry name" value="T-CELL ACTIVATION INHIBITOR, MITOCHONDRIAL"/>
    <property type="match status" value="1"/>
</dbReference>
<name>A0AAV1PKS0_SCOSC</name>
<evidence type="ECO:0000313" key="2">
    <source>
        <dbReference type="EMBL" id="CAK6972015.1"/>
    </source>
</evidence>
<dbReference type="Proteomes" id="UP001314229">
    <property type="component" value="Unassembled WGS sequence"/>
</dbReference>
<keyword evidence="3" id="KW-1185">Reference proteome</keyword>